<sequence>MAHKKRVERPTFTRYEKPSFKLLSQESNEMENRDEHDDEHVNEVFENLGNGIKHAEDGGGEQMNEDSENEEDVNEDEQNAGEEEGQEERARRYKKVKQFAQKQVDPKEKKVEREKRETLPTTALKSPFMNIVIDAKTMLGSEERLVAAFVFNDHRDKNVVFFKNHNLTLSNAQLETLRSNLKVDVEVTDIWAMMLNRNEKFKSHEAKSRLLFSTKPCVRST</sequence>
<evidence type="ECO:0000313" key="2">
    <source>
        <dbReference type="EMBL" id="CAH9071881.1"/>
    </source>
</evidence>
<evidence type="ECO:0000256" key="1">
    <source>
        <dbReference type="SAM" id="MobiDB-lite"/>
    </source>
</evidence>
<feature type="compositionally biased region" description="Acidic residues" evidence="1">
    <location>
        <begin position="63"/>
        <end position="86"/>
    </location>
</feature>
<protein>
    <submittedName>
        <fullName evidence="2">Uncharacterized protein</fullName>
    </submittedName>
</protein>
<feature type="region of interest" description="Disordered" evidence="1">
    <location>
        <begin position="98"/>
        <end position="117"/>
    </location>
</feature>
<keyword evidence="3" id="KW-1185">Reference proteome</keyword>
<gene>
    <name evidence="2" type="ORF">CEURO_LOCUS4100</name>
</gene>
<comment type="caution">
    <text evidence="2">The sequence shown here is derived from an EMBL/GenBank/DDBJ whole genome shotgun (WGS) entry which is preliminary data.</text>
</comment>
<reference evidence="2" key="1">
    <citation type="submission" date="2022-07" db="EMBL/GenBank/DDBJ databases">
        <authorList>
            <person name="Macas J."/>
            <person name="Novak P."/>
            <person name="Neumann P."/>
        </authorList>
    </citation>
    <scope>NUCLEOTIDE SEQUENCE</scope>
</reference>
<feature type="compositionally biased region" description="Basic and acidic residues" evidence="1">
    <location>
        <begin position="30"/>
        <end position="43"/>
    </location>
</feature>
<dbReference type="EMBL" id="CAMAPE010000008">
    <property type="protein sequence ID" value="CAH9071881.1"/>
    <property type="molecule type" value="Genomic_DNA"/>
</dbReference>
<proteinExistence type="predicted"/>
<dbReference type="Proteomes" id="UP001152484">
    <property type="component" value="Unassembled WGS sequence"/>
</dbReference>
<dbReference type="OrthoDB" id="1636071at2759"/>
<name>A0A9P1E0T0_CUSEU</name>
<feature type="compositionally biased region" description="Basic and acidic residues" evidence="1">
    <location>
        <begin position="8"/>
        <end position="19"/>
    </location>
</feature>
<evidence type="ECO:0000313" key="3">
    <source>
        <dbReference type="Proteomes" id="UP001152484"/>
    </source>
</evidence>
<dbReference type="AlphaFoldDB" id="A0A9P1E0T0"/>
<feature type="compositionally biased region" description="Basic and acidic residues" evidence="1">
    <location>
        <begin position="104"/>
        <end position="117"/>
    </location>
</feature>
<feature type="region of interest" description="Disordered" evidence="1">
    <location>
        <begin position="1"/>
        <end position="89"/>
    </location>
</feature>
<accession>A0A9P1E0T0</accession>
<organism evidence="2 3">
    <name type="scientific">Cuscuta europaea</name>
    <name type="common">European dodder</name>
    <dbReference type="NCBI Taxonomy" id="41803"/>
    <lineage>
        <taxon>Eukaryota</taxon>
        <taxon>Viridiplantae</taxon>
        <taxon>Streptophyta</taxon>
        <taxon>Embryophyta</taxon>
        <taxon>Tracheophyta</taxon>
        <taxon>Spermatophyta</taxon>
        <taxon>Magnoliopsida</taxon>
        <taxon>eudicotyledons</taxon>
        <taxon>Gunneridae</taxon>
        <taxon>Pentapetalae</taxon>
        <taxon>asterids</taxon>
        <taxon>lamiids</taxon>
        <taxon>Solanales</taxon>
        <taxon>Convolvulaceae</taxon>
        <taxon>Cuscuteae</taxon>
        <taxon>Cuscuta</taxon>
        <taxon>Cuscuta subgen. Cuscuta</taxon>
    </lineage>
</organism>